<dbReference type="AlphaFoldDB" id="A0A4S2DNR9"/>
<evidence type="ECO:0000313" key="7">
    <source>
        <dbReference type="Proteomes" id="UP000306888"/>
    </source>
</evidence>
<feature type="active site" evidence="4">
    <location>
        <position position="138"/>
    </location>
</feature>
<sequence>MLLFEYVRNKDIVLIGASTGGPNAIETVVTNLSKNLNVAVLVVQHMPSGFTKSFAERLDRKSELVVVEATDGMKIEKNTVYIAPGGSHMEVTSNGAIILTNEPLLWGVRPAVDKLFKTAAAVYGSRIISVILTGMGKDGAEGTAIVKEKNGVTIAQNKESSIIYGMPKVAYETGCVDYVLPLKDIASKITSIVNGN</sequence>
<dbReference type="CDD" id="cd16432">
    <property type="entry name" value="CheB_Rec"/>
    <property type="match status" value="1"/>
</dbReference>
<protein>
    <recommendedName>
        <fullName evidence="2">protein-glutamate methylesterase</fullName>
        <ecNumber evidence="2">3.1.1.61</ecNumber>
    </recommendedName>
</protein>
<keyword evidence="1 4" id="KW-0378">Hydrolase</keyword>
<accession>A0A4S2DNR9</accession>
<dbReference type="Gene3D" id="3.40.50.180">
    <property type="entry name" value="Methylesterase CheB, C-terminal domain"/>
    <property type="match status" value="1"/>
</dbReference>
<evidence type="ECO:0000256" key="1">
    <source>
        <dbReference type="ARBA" id="ARBA00022801"/>
    </source>
</evidence>
<dbReference type="GO" id="GO:0005737">
    <property type="term" value="C:cytoplasm"/>
    <property type="evidence" value="ECO:0007669"/>
    <property type="project" value="InterPro"/>
</dbReference>
<comment type="caution">
    <text evidence="6">The sequence shown here is derived from an EMBL/GenBank/DDBJ whole genome shotgun (WGS) entry which is preliminary data.</text>
</comment>
<dbReference type="InterPro" id="IPR035909">
    <property type="entry name" value="CheB_C"/>
</dbReference>
<dbReference type="OrthoDB" id="9793421at2"/>
<evidence type="ECO:0000313" key="6">
    <source>
        <dbReference type="EMBL" id="TGY43765.1"/>
    </source>
</evidence>
<dbReference type="EC" id="3.1.1.61" evidence="2"/>
<organism evidence="6 7">
    <name type="scientific">Clostridium sartagoforme</name>
    <dbReference type="NCBI Taxonomy" id="84031"/>
    <lineage>
        <taxon>Bacteria</taxon>
        <taxon>Bacillati</taxon>
        <taxon>Bacillota</taxon>
        <taxon>Clostridia</taxon>
        <taxon>Eubacteriales</taxon>
        <taxon>Clostridiaceae</taxon>
        <taxon>Clostridium</taxon>
    </lineage>
</organism>
<dbReference type="GO" id="GO:0006935">
    <property type="term" value="P:chemotaxis"/>
    <property type="evidence" value="ECO:0007669"/>
    <property type="project" value="UniProtKB-UniRule"/>
</dbReference>
<dbReference type="Proteomes" id="UP000306888">
    <property type="component" value="Unassembled WGS sequence"/>
</dbReference>
<evidence type="ECO:0000256" key="3">
    <source>
        <dbReference type="ARBA" id="ARBA00048267"/>
    </source>
</evidence>
<feature type="domain" description="CheB-type methylesterase" evidence="5">
    <location>
        <begin position="6"/>
        <end position="196"/>
    </location>
</feature>
<dbReference type="InterPro" id="IPR000673">
    <property type="entry name" value="Sig_transdc_resp-reg_Me-estase"/>
</dbReference>
<dbReference type="GO" id="GO:0000156">
    <property type="term" value="F:phosphorelay response regulator activity"/>
    <property type="evidence" value="ECO:0007669"/>
    <property type="project" value="InterPro"/>
</dbReference>
<dbReference type="EMBL" id="SRYR01000001">
    <property type="protein sequence ID" value="TGY43765.1"/>
    <property type="molecule type" value="Genomic_DNA"/>
</dbReference>
<dbReference type="PROSITE" id="PS50122">
    <property type="entry name" value="CHEB"/>
    <property type="match status" value="1"/>
</dbReference>
<dbReference type="PANTHER" id="PTHR42872">
    <property type="entry name" value="PROTEIN-GLUTAMATE METHYLESTERASE/PROTEIN-GLUTAMINE GLUTAMINASE"/>
    <property type="match status" value="1"/>
</dbReference>
<feature type="active site" evidence="4">
    <location>
        <position position="18"/>
    </location>
</feature>
<proteinExistence type="predicted"/>
<evidence type="ECO:0000259" key="5">
    <source>
        <dbReference type="PROSITE" id="PS50122"/>
    </source>
</evidence>
<dbReference type="PANTHER" id="PTHR42872:SF6">
    <property type="entry name" value="PROTEIN-GLUTAMATE METHYLESTERASE_PROTEIN-GLUTAMINE GLUTAMINASE"/>
    <property type="match status" value="1"/>
</dbReference>
<name>A0A4S2DNR9_9CLOT</name>
<comment type="catalytic activity">
    <reaction evidence="3">
        <text>[protein]-L-glutamate 5-O-methyl ester + H2O = L-glutamyl-[protein] + methanol + H(+)</text>
        <dbReference type="Rhea" id="RHEA:23236"/>
        <dbReference type="Rhea" id="RHEA-COMP:10208"/>
        <dbReference type="Rhea" id="RHEA-COMP:10311"/>
        <dbReference type="ChEBI" id="CHEBI:15377"/>
        <dbReference type="ChEBI" id="CHEBI:15378"/>
        <dbReference type="ChEBI" id="CHEBI:17790"/>
        <dbReference type="ChEBI" id="CHEBI:29973"/>
        <dbReference type="ChEBI" id="CHEBI:82795"/>
        <dbReference type="EC" id="3.1.1.61"/>
    </reaction>
</comment>
<dbReference type="GO" id="GO:0008984">
    <property type="term" value="F:protein-glutamate methylesterase activity"/>
    <property type="evidence" value="ECO:0007669"/>
    <property type="project" value="UniProtKB-EC"/>
</dbReference>
<keyword evidence="7" id="KW-1185">Reference proteome</keyword>
<evidence type="ECO:0000256" key="4">
    <source>
        <dbReference type="PROSITE-ProRule" id="PRU00050"/>
    </source>
</evidence>
<dbReference type="Pfam" id="PF01339">
    <property type="entry name" value="CheB_methylest"/>
    <property type="match status" value="1"/>
</dbReference>
<dbReference type="SUPFAM" id="SSF52738">
    <property type="entry name" value="Methylesterase CheB, C-terminal domain"/>
    <property type="match status" value="1"/>
</dbReference>
<reference evidence="6 7" key="1">
    <citation type="submission" date="2019-04" db="EMBL/GenBank/DDBJ databases">
        <title>Microbes associate with the intestines of laboratory mice.</title>
        <authorList>
            <person name="Navarre W."/>
            <person name="Wong E."/>
            <person name="Huang K."/>
            <person name="Tropini C."/>
            <person name="Ng K."/>
            <person name="Yu B."/>
        </authorList>
    </citation>
    <scope>NUCLEOTIDE SEQUENCE [LARGE SCALE GENOMIC DNA]</scope>
    <source>
        <strain evidence="6 7">NM50_B9-20</strain>
    </source>
</reference>
<evidence type="ECO:0000256" key="2">
    <source>
        <dbReference type="ARBA" id="ARBA00039140"/>
    </source>
</evidence>
<feature type="active site" evidence="4">
    <location>
        <position position="45"/>
    </location>
</feature>
<keyword evidence="4" id="KW-0145">Chemotaxis</keyword>
<gene>
    <name evidence="6" type="ORF">E5347_02815</name>
</gene>